<dbReference type="InterPro" id="IPR025836">
    <property type="entry name" value="Zn_knuckle_CX2CX4HX4C"/>
</dbReference>
<dbReference type="Proteomes" id="UP001231189">
    <property type="component" value="Unassembled WGS sequence"/>
</dbReference>
<evidence type="ECO:0008006" key="6">
    <source>
        <dbReference type="Google" id="ProtNLM"/>
    </source>
</evidence>
<keyword evidence="5" id="KW-1185">Reference proteome</keyword>
<dbReference type="PANTHER" id="PTHR31286">
    <property type="entry name" value="GLYCINE-RICH CELL WALL STRUCTURAL PROTEIN 1.8-LIKE"/>
    <property type="match status" value="1"/>
</dbReference>
<evidence type="ECO:0000259" key="2">
    <source>
        <dbReference type="Pfam" id="PF14111"/>
    </source>
</evidence>
<feature type="compositionally biased region" description="Basic and acidic residues" evidence="1">
    <location>
        <begin position="316"/>
        <end position="327"/>
    </location>
</feature>
<organism evidence="4 5">
    <name type="scientific">Lolium multiflorum</name>
    <name type="common">Italian ryegrass</name>
    <name type="synonym">Lolium perenne subsp. multiflorum</name>
    <dbReference type="NCBI Taxonomy" id="4521"/>
    <lineage>
        <taxon>Eukaryota</taxon>
        <taxon>Viridiplantae</taxon>
        <taxon>Streptophyta</taxon>
        <taxon>Embryophyta</taxon>
        <taxon>Tracheophyta</taxon>
        <taxon>Spermatophyta</taxon>
        <taxon>Magnoliopsida</taxon>
        <taxon>Liliopsida</taxon>
        <taxon>Poales</taxon>
        <taxon>Poaceae</taxon>
        <taxon>BOP clade</taxon>
        <taxon>Pooideae</taxon>
        <taxon>Poodae</taxon>
        <taxon>Poeae</taxon>
        <taxon>Poeae Chloroplast Group 2 (Poeae type)</taxon>
        <taxon>Loliodinae</taxon>
        <taxon>Loliinae</taxon>
        <taxon>Lolium</taxon>
    </lineage>
</organism>
<dbReference type="PANTHER" id="PTHR31286:SF167">
    <property type="entry name" value="OS09G0268800 PROTEIN"/>
    <property type="match status" value="1"/>
</dbReference>
<dbReference type="EMBL" id="JAUUTY010000003">
    <property type="protein sequence ID" value="KAK1662775.1"/>
    <property type="molecule type" value="Genomic_DNA"/>
</dbReference>
<feature type="domain" description="DUF4283" evidence="2">
    <location>
        <begin position="66"/>
        <end position="129"/>
    </location>
</feature>
<reference evidence="4" key="1">
    <citation type="submission" date="2023-07" db="EMBL/GenBank/DDBJ databases">
        <title>A chromosome-level genome assembly of Lolium multiflorum.</title>
        <authorList>
            <person name="Chen Y."/>
            <person name="Copetti D."/>
            <person name="Kolliker R."/>
            <person name="Studer B."/>
        </authorList>
    </citation>
    <scope>NUCLEOTIDE SEQUENCE</scope>
    <source>
        <strain evidence="4">02402/16</strain>
        <tissue evidence="4">Leaf</tissue>
    </source>
</reference>
<sequence length="419" mass="45604">MAAAKGKDVAGGSMEQAGSEPSLEDLLQSLNLKGEDIGGVFVAKSEVEALKEGSRWMAVMRLLTPRPYSTTSLKKTMLFAWAPAQDVVFRDMEENRFLVQANCLGDWKKITEQGPWLFRDHGLRIEKYDGSCRASTVELNRIHAWVRILEVPELYRKKNLISELAKTIGEVIQIDMNNTGSEGGDYVRARIWLDVRRSLTRFVSFKPEGGEQVIMKVKYEKIPLFCAVCGLLGHEKEECGSGVHSPGKVGYGNWLLADTTWNHARLYGRTANRPAGDGQGSRQEPSLGRGGGRGGRSGRGQGAGGRGRGAEASQSDSRKRTSAEARLTECTPIKENAGAPLLLTWKEPGVIEEEGGGGAKKQLDFAGEGKEKSYPQRSGTPPPPPSAREQKRPKKQLTPKKVKGATDLAATGSGSRPSQ</sequence>
<dbReference type="InterPro" id="IPR025558">
    <property type="entry name" value="DUF4283"/>
</dbReference>
<dbReference type="Pfam" id="PF14111">
    <property type="entry name" value="DUF4283"/>
    <property type="match status" value="1"/>
</dbReference>
<feature type="compositionally biased region" description="Basic residues" evidence="1">
    <location>
        <begin position="391"/>
        <end position="403"/>
    </location>
</feature>
<feature type="compositionally biased region" description="Gly residues" evidence="1">
    <location>
        <begin position="288"/>
        <end position="307"/>
    </location>
</feature>
<name>A0AAD8SS92_LOLMU</name>
<feature type="compositionally biased region" description="Basic and acidic residues" evidence="1">
    <location>
        <begin position="361"/>
        <end position="374"/>
    </location>
</feature>
<feature type="region of interest" description="Disordered" evidence="1">
    <location>
        <begin position="1"/>
        <end position="21"/>
    </location>
</feature>
<evidence type="ECO:0000256" key="1">
    <source>
        <dbReference type="SAM" id="MobiDB-lite"/>
    </source>
</evidence>
<evidence type="ECO:0000313" key="5">
    <source>
        <dbReference type="Proteomes" id="UP001231189"/>
    </source>
</evidence>
<accession>A0AAD8SS92</accession>
<proteinExistence type="predicted"/>
<evidence type="ECO:0000259" key="3">
    <source>
        <dbReference type="Pfam" id="PF14392"/>
    </source>
</evidence>
<dbReference type="InterPro" id="IPR040256">
    <property type="entry name" value="At4g02000-like"/>
</dbReference>
<evidence type="ECO:0000313" key="4">
    <source>
        <dbReference type="EMBL" id="KAK1662775.1"/>
    </source>
</evidence>
<dbReference type="Pfam" id="PF14392">
    <property type="entry name" value="zf-CCHC_4"/>
    <property type="match status" value="1"/>
</dbReference>
<feature type="region of interest" description="Disordered" evidence="1">
    <location>
        <begin position="269"/>
        <end position="332"/>
    </location>
</feature>
<protein>
    <recommendedName>
        <fullName evidence="6">CCHC-type domain-containing protein</fullName>
    </recommendedName>
</protein>
<feature type="domain" description="Zinc knuckle CX2CX4HX4C" evidence="3">
    <location>
        <begin position="193"/>
        <end position="239"/>
    </location>
</feature>
<gene>
    <name evidence="4" type="ORF">QYE76_050934</name>
</gene>
<comment type="caution">
    <text evidence="4">The sequence shown here is derived from an EMBL/GenBank/DDBJ whole genome shotgun (WGS) entry which is preliminary data.</text>
</comment>
<dbReference type="AlphaFoldDB" id="A0AAD8SS92"/>
<feature type="region of interest" description="Disordered" evidence="1">
    <location>
        <begin position="352"/>
        <end position="419"/>
    </location>
</feature>